<sequence>MVFGECLRGDDKCHDKRDGPSLNGMPLCCEDPNKQAFAEYIETNDTYHCRCRQASNCLADGDCTCNTKTINTKPPGETPKTQQVCCPAFDGTQCSSYLRVGDSHNSSIPAYCDCDFARIKGSCLRGEQCAGSDKVTGADLNGMPICCANSDHYISSVGQIPDSRDFSCTCAPMQPPPSSWYGNCLRGNSCYGKDLIGLFNGVPVCCPNPSLTYDGISQVGSVYVCSCGSSNNLGTLVFSSRRKCQFNRQYKNARLSRPIGFRPQILNY</sequence>
<evidence type="ECO:0000313" key="2">
    <source>
        <dbReference type="Proteomes" id="UP000030746"/>
    </source>
</evidence>
<organism evidence="1 2">
    <name type="scientific">Lottia gigantea</name>
    <name type="common">Giant owl limpet</name>
    <dbReference type="NCBI Taxonomy" id="225164"/>
    <lineage>
        <taxon>Eukaryota</taxon>
        <taxon>Metazoa</taxon>
        <taxon>Spiralia</taxon>
        <taxon>Lophotrochozoa</taxon>
        <taxon>Mollusca</taxon>
        <taxon>Gastropoda</taxon>
        <taxon>Patellogastropoda</taxon>
        <taxon>Lottioidea</taxon>
        <taxon>Lottiidae</taxon>
        <taxon>Lottia</taxon>
    </lineage>
</organism>
<dbReference type="Proteomes" id="UP000030746">
    <property type="component" value="Unassembled WGS sequence"/>
</dbReference>
<name>V3ZVN1_LOTGI</name>
<keyword evidence="2" id="KW-1185">Reference proteome</keyword>
<dbReference type="GeneID" id="20240114"/>
<protein>
    <submittedName>
        <fullName evidence="1">Uncharacterized protein</fullName>
    </submittedName>
</protein>
<gene>
    <name evidence="1" type="ORF">LOTGIDRAFT_165516</name>
</gene>
<dbReference type="OMA" id="NCKNRYF"/>
<proteinExistence type="predicted"/>
<dbReference type="RefSeq" id="XP_009060807.1">
    <property type="nucleotide sequence ID" value="XM_009062559.1"/>
</dbReference>
<dbReference type="KEGG" id="lgi:LOTGIDRAFT_165516"/>
<dbReference type="EMBL" id="KB202685">
    <property type="protein sequence ID" value="ESO88397.1"/>
    <property type="molecule type" value="Genomic_DNA"/>
</dbReference>
<dbReference type="OrthoDB" id="6097480at2759"/>
<reference evidence="1 2" key="1">
    <citation type="journal article" date="2013" name="Nature">
        <title>Insights into bilaterian evolution from three spiralian genomes.</title>
        <authorList>
            <person name="Simakov O."/>
            <person name="Marletaz F."/>
            <person name="Cho S.J."/>
            <person name="Edsinger-Gonzales E."/>
            <person name="Havlak P."/>
            <person name="Hellsten U."/>
            <person name="Kuo D.H."/>
            <person name="Larsson T."/>
            <person name="Lv J."/>
            <person name="Arendt D."/>
            <person name="Savage R."/>
            <person name="Osoegawa K."/>
            <person name="de Jong P."/>
            <person name="Grimwood J."/>
            <person name="Chapman J.A."/>
            <person name="Shapiro H."/>
            <person name="Aerts A."/>
            <person name="Otillar R.P."/>
            <person name="Terry A.Y."/>
            <person name="Boore J.L."/>
            <person name="Grigoriev I.V."/>
            <person name="Lindberg D.R."/>
            <person name="Seaver E.C."/>
            <person name="Weisblat D.A."/>
            <person name="Putnam N.H."/>
            <person name="Rokhsar D.S."/>
        </authorList>
    </citation>
    <scope>NUCLEOTIDE SEQUENCE [LARGE SCALE GENOMIC DNA]</scope>
</reference>
<dbReference type="HOGENOM" id="CLU_1039327_0_0_1"/>
<dbReference type="CTD" id="20240114"/>
<accession>V3ZVN1</accession>
<evidence type="ECO:0000313" key="1">
    <source>
        <dbReference type="EMBL" id="ESO88397.1"/>
    </source>
</evidence>
<dbReference type="AlphaFoldDB" id="V3ZVN1"/>